<dbReference type="InterPro" id="IPR019572">
    <property type="entry name" value="UBA_E1_SCCH"/>
</dbReference>
<evidence type="ECO:0000256" key="2">
    <source>
        <dbReference type="ARBA" id="ARBA00005673"/>
    </source>
</evidence>
<dbReference type="GO" id="GO:0031510">
    <property type="term" value="C:SUMO activating enzyme complex"/>
    <property type="evidence" value="ECO:0007669"/>
    <property type="project" value="TreeGrafter"/>
</dbReference>
<sequence length="991" mass="109335">MKPNSSAIDEDLYSRQLYALGHEAMKKIAACDVLIAGLQGLGAEIAKNIVLSGVKSVTVFDPETVTLQDLSSQFFLREGDIGKPRAEATIPRLSELNPYVAVHNLGGDAGQELSVDRIRSFQVVVLCNAFFPKQLEINDWTHKNGVAFIAAETRGLFGSIFNDFGPAFTCEDPTGEEELTGMIASINEEGLVTCLDGMKHGFEDGQLVTFSDVRGMVELNECEPRMVSVKGPYTFSIGNVSSFHPYQSGGIFTQINTSKTLEFKSLRDSIRSPTFFTTDTSKSDRPPTLHGGFQALSEFYAQQQRLPRPRNVNDAEAVVSLAKAIDANIDEGLVTELAYQAQGDVPPVNSIIGSFVASEVLKFCSSKFHPMVQHMYFDALESLPHISPTESECQPLGTRYDAQIAVFGKSSFEKVANHRQFLVGCGGIGCEMLKNWGMMGVGSGPRGAIHLTDPDTIEKSNLNRQFLFSTKDLGKLKTEVAGQALIEMNSDLMGKIMAKTESVEPATEDVFGDAFFDEIDGVTNGVDNIRARLYMDTRCIFYEKPLLETGTFGTKGNVQVIIPYATESYASSRDPPEHAEQPLNCGLPLTIRDTVQWSRTTFHQLFVDPAQTVNQYITEANFVDTLVKHTYSARAEAEIAQIIQFLGAGKPATFEDCVVWARIEFEKQFVSEIKQLLHALPKDTSTADGQPLWGRAMLLPHPLEFDADNEVHLEFIISAANLHAYNYGLPGETDSATVRSLVQSVAVPEFIPRTETSKEDLSPLIAKLPPATEFAEGYRLVPAEFEKNDDDDANHHLDFITAASNLRAMNFGIAIAGRSKTKRIAGNIVPAIVMTASLVAGLGSLELYKIIDGKNKPENFKNAFINLALPFFGFSQPIAAEKKKHGSAEWTMPWDRFKFSDNPTLQHVVDWFKTTHSLDLGLVSHGTSVLWSSFFPKAKAEERLRMNFRDLVERVSKTRVPSNARRVVVEAIATDENDEDVDIPSIVVEIR</sequence>
<dbReference type="Pfam" id="PF09358">
    <property type="entry name" value="E1_UFD"/>
    <property type="match status" value="1"/>
</dbReference>
<keyword evidence="3" id="KW-0436">Ligase</keyword>
<dbReference type="Gene3D" id="3.10.290.60">
    <property type="entry name" value="Ubiquitin-activating enzyme E1, UFD domain"/>
    <property type="match status" value="1"/>
</dbReference>
<dbReference type="InterPro" id="IPR018965">
    <property type="entry name" value="Ub-activating_enz_E1_C"/>
</dbReference>
<dbReference type="InterPro" id="IPR045886">
    <property type="entry name" value="ThiF/MoeB/HesA"/>
</dbReference>
<dbReference type="InterPro" id="IPR000594">
    <property type="entry name" value="ThiF_NAD_FAD-bd"/>
</dbReference>
<dbReference type="Gene3D" id="3.40.50.720">
    <property type="entry name" value="NAD(P)-binding Rossmann-like Domain"/>
    <property type="match status" value="1"/>
</dbReference>
<proteinExistence type="inferred from homology"/>
<dbReference type="FunFam" id="3.50.50.80:FF:000001">
    <property type="entry name" value="ubiquitin-like modifier-activating enzyme 1"/>
    <property type="match status" value="1"/>
</dbReference>
<dbReference type="InterPro" id="IPR000011">
    <property type="entry name" value="UBQ/SUMO-activ_enz_E1-like"/>
</dbReference>
<reference evidence="5 6" key="1">
    <citation type="journal article" date="2024" name="J Genomics">
        <title>Draft genome sequencing and assembly of Favolaschia claudopus CIRM-BRFM 2984 isolated from oak limbs.</title>
        <authorList>
            <person name="Navarro D."/>
            <person name="Drula E."/>
            <person name="Chaduli D."/>
            <person name="Cazenave R."/>
            <person name="Ahrendt S."/>
            <person name="Wang J."/>
            <person name="Lipzen A."/>
            <person name="Daum C."/>
            <person name="Barry K."/>
            <person name="Grigoriev I.V."/>
            <person name="Favel A."/>
            <person name="Rosso M.N."/>
            <person name="Martin F."/>
        </authorList>
    </citation>
    <scope>NUCLEOTIDE SEQUENCE [LARGE SCALE GENOMIC DNA]</scope>
    <source>
        <strain evidence="5 6">CIRM-BRFM 2984</strain>
    </source>
</reference>
<organism evidence="5 6">
    <name type="scientific">Favolaschia claudopus</name>
    <dbReference type="NCBI Taxonomy" id="2862362"/>
    <lineage>
        <taxon>Eukaryota</taxon>
        <taxon>Fungi</taxon>
        <taxon>Dikarya</taxon>
        <taxon>Basidiomycota</taxon>
        <taxon>Agaricomycotina</taxon>
        <taxon>Agaricomycetes</taxon>
        <taxon>Agaricomycetidae</taxon>
        <taxon>Agaricales</taxon>
        <taxon>Marasmiineae</taxon>
        <taxon>Mycenaceae</taxon>
        <taxon>Favolaschia</taxon>
    </lineage>
</organism>
<dbReference type="GO" id="GO:0005737">
    <property type="term" value="C:cytoplasm"/>
    <property type="evidence" value="ECO:0007669"/>
    <property type="project" value="TreeGrafter"/>
</dbReference>
<dbReference type="FunFam" id="3.10.290.60:FF:000001">
    <property type="entry name" value="Ubiquitin-activating enzyme E1 2"/>
    <property type="match status" value="1"/>
</dbReference>
<dbReference type="InterPro" id="IPR038252">
    <property type="entry name" value="UBA_E1_C_sf"/>
</dbReference>
<dbReference type="AlphaFoldDB" id="A0AAW0D4K1"/>
<dbReference type="SUPFAM" id="SSF69572">
    <property type="entry name" value="Activating enzymes of the ubiquitin-like proteins"/>
    <property type="match status" value="2"/>
</dbReference>
<evidence type="ECO:0000256" key="1">
    <source>
        <dbReference type="ARBA" id="ARBA00004906"/>
    </source>
</evidence>
<dbReference type="InterPro" id="IPR035985">
    <property type="entry name" value="Ubiquitin-activating_enz"/>
</dbReference>
<dbReference type="SMART" id="SM00985">
    <property type="entry name" value="UBA_e1_C"/>
    <property type="match status" value="1"/>
</dbReference>
<dbReference type="GO" id="GO:0019948">
    <property type="term" value="F:SUMO activating enzyme activity"/>
    <property type="evidence" value="ECO:0007669"/>
    <property type="project" value="TreeGrafter"/>
</dbReference>
<feature type="domain" description="Ubiquitin-activating enzyme E1 C-terminal" evidence="4">
    <location>
        <begin position="860"/>
        <end position="986"/>
    </location>
</feature>
<comment type="similarity">
    <text evidence="2">Belongs to the ubiquitin-activating E1 family.</text>
</comment>
<keyword evidence="6" id="KW-1185">Reference proteome</keyword>
<dbReference type="CDD" id="cd01491">
    <property type="entry name" value="Ube1_repeat1"/>
    <property type="match status" value="1"/>
</dbReference>
<dbReference type="EMBL" id="JAWWNJ010000010">
    <property type="protein sequence ID" value="KAK7046477.1"/>
    <property type="molecule type" value="Genomic_DNA"/>
</dbReference>
<dbReference type="Pfam" id="PF00899">
    <property type="entry name" value="ThiF"/>
    <property type="match status" value="2"/>
</dbReference>
<dbReference type="InterPro" id="IPR018075">
    <property type="entry name" value="UBQ-activ_enz_E1"/>
</dbReference>
<dbReference type="GO" id="GO:0016925">
    <property type="term" value="P:protein sumoylation"/>
    <property type="evidence" value="ECO:0007669"/>
    <property type="project" value="TreeGrafter"/>
</dbReference>
<comment type="pathway">
    <text evidence="1">Protein modification; protein ubiquitination.</text>
</comment>
<dbReference type="FunFam" id="2.40.30.180:FF:000001">
    <property type="entry name" value="ubiquitin-like modifier-activating enzyme 1"/>
    <property type="match status" value="1"/>
</dbReference>
<gene>
    <name evidence="5" type="ORF">R3P38DRAFT_2873971</name>
</gene>
<evidence type="ECO:0000313" key="5">
    <source>
        <dbReference type="EMBL" id="KAK7046477.1"/>
    </source>
</evidence>
<comment type="caution">
    <text evidence="5">The sequence shown here is derived from an EMBL/GenBank/DDBJ whole genome shotgun (WGS) entry which is preliminary data.</text>
</comment>
<dbReference type="Proteomes" id="UP001362999">
    <property type="component" value="Unassembled WGS sequence"/>
</dbReference>
<dbReference type="Gene3D" id="3.50.50.80">
    <property type="entry name" value="Ubiquitin-activating enzyme E1, inactive adenylation domain, subdomain 1"/>
    <property type="match status" value="1"/>
</dbReference>
<dbReference type="Gene3D" id="2.40.30.180">
    <property type="entry name" value="Ubiquitin-activating enzyme E1, FCCH domain"/>
    <property type="match status" value="1"/>
</dbReference>
<evidence type="ECO:0000259" key="4">
    <source>
        <dbReference type="SMART" id="SM00985"/>
    </source>
</evidence>
<dbReference type="Pfam" id="PF10585">
    <property type="entry name" value="UBA_E1_SCCH"/>
    <property type="match status" value="1"/>
</dbReference>
<dbReference type="InterPro" id="IPR042302">
    <property type="entry name" value="E1_FCCH_sf"/>
</dbReference>
<dbReference type="Gene3D" id="3.40.50.12550">
    <property type="entry name" value="Ubiquitin-activating enzyme E1, inactive adenylation domain, subdomain 2"/>
    <property type="match status" value="1"/>
</dbReference>
<dbReference type="PANTHER" id="PTHR10953">
    <property type="entry name" value="UBIQUITIN-ACTIVATING ENZYME E1"/>
    <property type="match status" value="1"/>
</dbReference>
<dbReference type="NCBIfam" id="TIGR01408">
    <property type="entry name" value="Ube1"/>
    <property type="match status" value="1"/>
</dbReference>
<protein>
    <submittedName>
        <fullName evidence="5">Ubiquitin-activating enzyme E1 1</fullName>
    </submittedName>
</protein>
<evidence type="ECO:0000313" key="6">
    <source>
        <dbReference type="Proteomes" id="UP001362999"/>
    </source>
</evidence>
<dbReference type="InterPro" id="IPR042449">
    <property type="entry name" value="Ub-E1_IAD_1"/>
</dbReference>
<accession>A0AAW0D4K1</accession>
<evidence type="ECO:0000256" key="3">
    <source>
        <dbReference type="ARBA" id="ARBA00022598"/>
    </source>
</evidence>
<name>A0AAW0D4K1_9AGAR</name>
<dbReference type="PANTHER" id="PTHR10953:SF4">
    <property type="entry name" value="UBIQUITIN-ACTIVATING ENZYME E1 C-TERMINAL DOMAIN-CONTAINING PROTEIN"/>
    <property type="match status" value="1"/>
</dbReference>
<dbReference type="InterPro" id="IPR042063">
    <property type="entry name" value="Ubi_acti_E1_SCCH"/>
</dbReference>
<dbReference type="PRINTS" id="PR01849">
    <property type="entry name" value="UBIQUITINACT"/>
</dbReference>
<dbReference type="Gene3D" id="1.10.10.2660">
    <property type="entry name" value="Ubiquitin-activating enzyme E1, SCCH domain"/>
    <property type="match status" value="1"/>
</dbReference>